<evidence type="ECO:0008006" key="3">
    <source>
        <dbReference type="Google" id="ProtNLM"/>
    </source>
</evidence>
<gene>
    <name evidence="1" type="ORF">CEXT_61881</name>
</gene>
<comment type="caution">
    <text evidence="1">The sequence shown here is derived from an EMBL/GenBank/DDBJ whole genome shotgun (WGS) entry which is preliminary data.</text>
</comment>
<keyword evidence="2" id="KW-1185">Reference proteome</keyword>
<evidence type="ECO:0000313" key="2">
    <source>
        <dbReference type="Proteomes" id="UP001054945"/>
    </source>
</evidence>
<dbReference type="AlphaFoldDB" id="A0AAV4TW47"/>
<dbReference type="Proteomes" id="UP001054945">
    <property type="component" value="Unassembled WGS sequence"/>
</dbReference>
<reference evidence="1 2" key="1">
    <citation type="submission" date="2021-06" db="EMBL/GenBank/DDBJ databases">
        <title>Caerostris extrusa draft genome.</title>
        <authorList>
            <person name="Kono N."/>
            <person name="Arakawa K."/>
        </authorList>
    </citation>
    <scope>NUCLEOTIDE SEQUENCE [LARGE SCALE GENOMIC DNA]</scope>
</reference>
<sequence length="66" mass="7627">MLPRKKIQKGQLAAFIFLQFAVPFRLACLLKCQNSLNQKRDDVYESRTKPSCQLMNFGHLHFSVNG</sequence>
<organism evidence="1 2">
    <name type="scientific">Caerostris extrusa</name>
    <name type="common">Bark spider</name>
    <name type="synonym">Caerostris bankana</name>
    <dbReference type="NCBI Taxonomy" id="172846"/>
    <lineage>
        <taxon>Eukaryota</taxon>
        <taxon>Metazoa</taxon>
        <taxon>Ecdysozoa</taxon>
        <taxon>Arthropoda</taxon>
        <taxon>Chelicerata</taxon>
        <taxon>Arachnida</taxon>
        <taxon>Araneae</taxon>
        <taxon>Araneomorphae</taxon>
        <taxon>Entelegynae</taxon>
        <taxon>Araneoidea</taxon>
        <taxon>Araneidae</taxon>
        <taxon>Caerostris</taxon>
    </lineage>
</organism>
<protein>
    <recommendedName>
        <fullName evidence="3">Secreted protein</fullName>
    </recommendedName>
</protein>
<proteinExistence type="predicted"/>
<evidence type="ECO:0000313" key="1">
    <source>
        <dbReference type="EMBL" id="GIY50500.1"/>
    </source>
</evidence>
<accession>A0AAV4TW47</accession>
<dbReference type="EMBL" id="BPLR01011987">
    <property type="protein sequence ID" value="GIY50500.1"/>
    <property type="molecule type" value="Genomic_DNA"/>
</dbReference>
<name>A0AAV4TW47_CAEEX</name>